<protein>
    <submittedName>
        <fullName evidence="1">Uncharacterized protein</fullName>
    </submittedName>
</protein>
<dbReference type="Proteomes" id="UP000234323">
    <property type="component" value="Unassembled WGS sequence"/>
</dbReference>
<dbReference type="EMBL" id="LLXI01001545">
    <property type="protein sequence ID" value="PKY54164.1"/>
    <property type="molecule type" value="Genomic_DNA"/>
</dbReference>
<evidence type="ECO:0000313" key="2">
    <source>
        <dbReference type="Proteomes" id="UP000234323"/>
    </source>
</evidence>
<dbReference type="AlphaFoldDB" id="A0A2I1H5R0"/>
<organism evidence="1 2">
    <name type="scientific">Rhizophagus irregularis</name>
    <dbReference type="NCBI Taxonomy" id="588596"/>
    <lineage>
        <taxon>Eukaryota</taxon>
        <taxon>Fungi</taxon>
        <taxon>Fungi incertae sedis</taxon>
        <taxon>Mucoromycota</taxon>
        <taxon>Glomeromycotina</taxon>
        <taxon>Glomeromycetes</taxon>
        <taxon>Glomerales</taxon>
        <taxon>Glomeraceae</taxon>
        <taxon>Rhizophagus</taxon>
    </lineage>
</organism>
<reference evidence="1 2" key="1">
    <citation type="submission" date="2015-10" db="EMBL/GenBank/DDBJ databases">
        <title>Genome analyses suggest a sexual origin of heterokaryosis in a supposedly ancient asexual fungus.</title>
        <authorList>
            <person name="Ropars J."/>
            <person name="Sedzielewska K."/>
            <person name="Noel J."/>
            <person name="Charron P."/>
            <person name="Farinelli L."/>
            <person name="Marton T."/>
            <person name="Kruger M."/>
            <person name="Pelin A."/>
            <person name="Brachmann A."/>
            <person name="Corradi N."/>
        </authorList>
    </citation>
    <scope>NUCLEOTIDE SEQUENCE [LARGE SCALE GENOMIC DNA]</scope>
    <source>
        <strain evidence="1 2">A4</strain>
    </source>
</reference>
<name>A0A2I1H5R0_9GLOM</name>
<sequence length="82" mass="9257">MGKSYDEKSPRTAINKKFESHLTSLYISGSSSNSDEIMSHSWKRTNEELDKIRNEQLDGLFVGLASQHCSINSLYFEGVPES</sequence>
<evidence type="ECO:0000313" key="1">
    <source>
        <dbReference type="EMBL" id="PKY54164.1"/>
    </source>
</evidence>
<accession>A0A2I1H5R0</accession>
<keyword evidence="2" id="KW-1185">Reference proteome</keyword>
<gene>
    <name evidence="1" type="ORF">RhiirA4_472813</name>
</gene>
<proteinExistence type="predicted"/>
<comment type="caution">
    <text evidence="1">The sequence shown here is derived from an EMBL/GenBank/DDBJ whole genome shotgun (WGS) entry which is preliminary data.</text>
</comment>